<evidence type="ECO:0000259" key="1">
    <source>
        <dbReference type="Pfam" id="PF06445"/>
    </source>
</evidence>
<dbReference type="Proteomes" id="UP000006546">
    <property type="component" value="Chromosome"/>
</dbReference>
<evidence type="ECO:0000313" key="2">
    <source>
        <dbReference type="EMBL" id="AEE17970.1"/>
    </source>
</evidence>
<dbReference type="Pfam" id="PF06445">
    <property type="entry name" value="GyrI-like"/>
    <property type="match status" value="1"/>
</dbReference>
<dbReference type="HOGENOM" id="CLU_083625_0_0_12"/>
<feature type="domain" description="GyrI-like small molecule binding" evidence="1">
    <location>
        <begin position="99"/>
        <end position="186"/>
    </location>
</feature>
<proteinExistence type="predicted"/>
<dbReference type="SUPFAM" id="SSF55136">
    <property type="entry name" value="Probable bacterial effector-binding domain"/>
    <property type="match status" value="1"/>
</dbReference>
<name>F4LNZ3_TREBD</name>
<dbReference type="Gene3D" id="3.20.80.10">
    <property type="entry name" value="Regulatory factor, effector binding domain"/>
    <property type="match status" value="1"/>
</dbReference>
<dbReference type="KEGG" id="tbe:Trebr_2566"/>
<dbReference type="eggNOG" id="COG4832">
    <property type="taxonomic scope" value="Bacteria"/>
</dbReference>
<reference evidence="3" key="1">
    <citation type="submission" date="2011-04" db="EMBL/GenBank/DDBJ databases">
        <title>The complete genome of Treponema brennaborense DSM 12168.</title>
        <authorList>
            <person name="Lucas S."/>
            <person name="Han J."/>
            <person name="Lapidus A."/>
            <person name="Bruce D."/>
            <person name="Goodwin L."/>
            <person name="Pitluck S."/>
            <person name="Peters L."/>
            <person name="Kyrpides N."/>
            <person name="Mavromatis K."/>
            <person name="Ivanova N."/>
            <person name="Mikhailova N."/>
            <person name="Pagani I."/>
            <person name="Teshima H."/>
            <person name="Detter J.C."/>
            <person name="Tapia R."/>
            <person name="Han C."/>
            <person name="Land M."/>
            <person name="Hauser L."/>
            <person name="Markowitz V."/>
            <person name="Cheng J.-F."/>
            <person name="Hugenholtz P."/>
            <person name="Woyke T."/>
            <person name="Wu D."/>
            <person name="Gronow S."/>
            <person name="Wellnitz S."/>
            <person name="Brambilla E."/>
            <person name="Klenk H.-P."/>
            <person name="Eisen J.A."/>
        </authorList>
    </citation>
    <scope>NUCLEOTIDE SEQUENCE [LARGE SCALE GENOMIC DNA]</scope>
    <source>
        <strain evidence="3">DSM 12168 / CIP 105900 / DD5/3</strain>
    </source>
</reference>
<dbReference type="InterPro" id="IPR029442">
    <property type="entry name" value="GyrI-like"/>
</dbReference>
<gene>
    <name evidence="2" type="ordered locus">Trebr_2566</name>
</gene>
<keyword evidence="3" id="KW-1185">Reference proteome</keyword>
<dbReference type="EMBL" id="CP002696">
    <property type="protein sequence ID" value="AEE17970.1"/>
    <property type="molecule type" value="Genomic_DNA"/>
</dbReference>
<protein>
    <recommendedName>
        <fullName evidence="1">GyrI-like small molecule binding domain-containing protein</fullName>
    </recommendedName>
</protein>
<dbReference type="InterPro" id="IPR011256">
    <property type="entry name" value="Reg_factor_effector_dom_sf"/>
</dbReference>
<sequence>MKIYEPDDSLKTLYTSTKRKPFFVTVPRMNCIAFKGAGHPFQLACKTLFTLSYELKFGIARKTLDTDYAVSPMEVSWYLDKSTPQIAFSWTMMIVQPPFITAEHVRRAKMIAAEKGKRIDESRAEFSVIEGGRCVQAFHRGDYNRMNETLGTMIAFAQAHGLRHERYTHDVYLNDSRKTRTENLKTIMRLGVTGDCNRQTGGFCPREHEFA</sequence>
<organism evidence="2 3">
    <name type="scientific">Treponema brennaborense (strain DSM 12168 / CIP 105900 / DD5/3)</name>
    <dbReference type="NCBI Taxonomy" id="906968"/>
    <lineage>
        <taxon>Bacteria</taxon>
        <taxon>Pseudomonadati</taxon>
        <taxon>Spirochaetota</taxon>
        <taxon>Spirochaetia</taxon>
        <taxon>Spirochaetales</taxon>
        <taxon>Treponemataceae</taxon>
        <taxon>Treponema</taxon>
    </lineage>
</organism>
<dbReference type="AlphaFoldDB" id="F4LNZ3"/>
<accession>F4LNZ3</accession>
<dbReference type="STRING" id="906968.Trebr_2566"/>
<evidence type="ECO:0000313" key="3">
    <source>
        <dbReference type="Proteomes" id="UP000006546"/>
    </source>
</evidence>